<reference evidence="1" key="1">
    <citation type="submission" date="2021-03" db="EMBL/GenBank/DDBJ databases">
        <title>Genome sequencing and assembly of Tianweitania sediminis.</title>
        <authorList>
            <person name="Chhetri G."/>
        </authorList>
    </citation>
    <scope>NUCLEOTIDE SEQUENCE</scope>
    <source>
        <strain evidence="1">Z8</strain>
    </source>
</reference>
<name>A0A8J7R347_9HYPH</name>
<dbReference type="Proteomes" id="UP000666240">
    <property type="component" value="Unassembled WGS sequence"/>
</dbReference>
<keyword evidence="2" id="KW-1185">Reference proteome</keyword>
<organism evidence="1 2">
    <name type="scientific">Tianweitania sediminis</name>
    <dbReference type="NCBI Taxonomy" id="1502156"/>
    <lineage>
        <taxon>Bacteria</taxon>
        <taxon>Pseudomonadati</taxon>
        <taxon>Pseudomonadota</taxon>
        <taxon>Alphaproteobacteria</taxon>
        <taxon>Hyphomicrobiales</taxon>
        <taxon>Phyllobacteriaceae</taxon>
        <taxon>Tianweitania</taxon>
    </lineage>
</organism>
<comment type="caution">
    <text evidence="1">The sequence shown here is derived from an EMBL/GenBank/DDBJ whole genome shotgun (WGS) entry which is preliminary data.</text>
</comment>
<evidence type="ECO:0000313" key="2">
    <source>
        <dbReference type="Proteomes" id="UP000666240"/>
    </source>
</evidence>
<sequence length="242" mass="25878">MSSRTNQPARLDQASLRTGSSGTEIEAFIQKARAVARPATGGGRVILALDATMSRQPTWDLACSLQGEMFDAVGKVGGLSVQLAYFRGLSESRTSKFVEDTETLKRLMQRITCQGGQTQIGRILSHALKETRGQKVNAVIFIGDAMEENVDRLADDAAALGLAGTPVFLFQEGRDGAAEAAFREIARLSKGAWFRLDHSSAATLAGLLSSIAVFATGGLTALEARGRSEDRLLLQHLGGKKR</sequence>
<protein>
    <submittedName>
        <fullName evidence="1">VWA domain-containing protein</fullName>
    </submittedName>
</protein>
<accession>A0A8J7R347</accession>
<dbReference type="AlphaFoldDB" id="A0A8J7R347"/>
<gene>
    <name evidence="1" type="ORF">J5Y06_19330</name>
</gene>
<dbReference type="EMBL" id="JAGIYY010000009">
    <property type="protein sequence ID" value="MBP0440807.1"/>
    <property type="molecule type" value="Genomic_DNA"/>
</dbReference>
<dbReference type="RefSeq" id="WP_209336837.1">
    <property type="nucleotide sequence ID" value="NZ_JAGIYY010000009.1"/>
</dbReference>
<proteinExistence type="predicted"/>
<dbReference type="Gene3D" id="3.40.50.410">
    <property type="entry name" value="von Willebrand factor, type A domain"/>
    <property type="match status" value="1"/>
</dbReference>
<dbReference type="SUPFAM" id="SSF53300">
    <property type="entry name" value="vWA-like"/>
    <property type="match status" value="1"/>
</dbReference>
<dbReference type="InterPro" id="IPR036465">
    <property type="entry name" value="vWFA_dom_sf"/>
</dbReference>
<evidence type="ECO:0000313" key="1">
    <source>
        <dbReference type="EMBL" id="MBP0440807.1"/>
    </source>
</evidence>